<sequence length="252" mass="29987">MKIMLTKRALKNRENVKEVHSNRLGVSYTVTIRKYNTVTGERNTQLRRLMEQQYTKETLVSQKQYYKSYSHLRFNAVRSPQQLQRWNRLTNGTLNQERQTYKVKPFILNEPEPGLPNPTVFKAIHHLSYKSELQKYETSMEKLGLGFEERNKKKKKLPPLLPGTTGDLKNYYRQTYNINLFDYKVRRRFDVSSIPHYKYGYGRSVGLHQMYLRKCSQVIEDVTPSANAKPRFIISQKDRNIINDPNVYFRRP</sequence>
<dbReference type="VEuPathDB" id="FungiDB:RhiirFUN_024390"/>
<evidence type="ECO:0000313" key="1">
    <source>
        <dbReference type="EMBL" id="PKY45735.1"/>
    </source>
</evidence>
<protein>
    <submittedName>
        <fullName evidence="1">Uncharacterized protein</fullName>
    </submittedName>
</protein>
<dbReference type="AlphaFoldDB" id="A0A2I1GGI1"/>
<organism evidence="1 2">
    <name type="scientific">Rhizophagus irregularis</name>
    <dbReference type="NCBI Taxonomy" id="588596"/>
    <lineage>
        <taxon>Eukaryota</taxon>
        <taxon>Fungi</taxon>
        <taxon>Fungi incertae sedis</taxon>
        <taxon>Mucoromycota</taxon>
        <taxon>Glomeromycotina</taxon>
        <taxon>Glomeromycetes</taxon>
        <taxon>Glomerales</taxon>
        <taxon>Glomeraceae</taxon>
        <taxon>Rhizophagus</taxon>
    </lineage>
</organism>
<accession>A0A2I1GGI1</accession>
<dbReference type="Proteomes" id="UP000234323">
    <property type="component" value="Unassembled WGS sequence"/>
</dbReference>
<keyword evidence="2" id="KW-1185">Reference proteome</keyword>
<evidence type="ECO:0000313" key="2">
    <source>
        <dbReference type="Proteomes" id="UP000234323"/>
    </source>
</evidence>
<name>A0A2I1GGI1_9GLOM</name>
<comment type="caution">
    <text evidence="1">The sequence shown here is derived from an EMBL/GenBank/DDBJ whole genome shotgun (WGS) entry which is preliminary data.</text>
</comment>
<dbReference type="VEuPathDB" id="FungiDB:FUN_000403"/>
<proteinExistence type="predicted"/>
<reference evidence="1 2" key="1">
    <citation type="submission" date="2015-10" db="EMBL/GenBank/DDBJ databases">
        <title>Genome analyses suggest a sexual origin of heterokaryosis in a supposedly ancient asexual fungus.</title>
        <authorList>
            <person name="Ropars J."/>
            <person name="Sedzielewska K."/>
            <person name="Noel J."/>
            <person name="Charron P."/>
            <person name="Farinelli L."/>
            <person name="Marton T."/>
            <person name="Kruger M."/>
            <person name="Pelin A."/>
            <person name="Brachmann A."/>
            <person name="Corradi N."/>
        </authorList>
    </citation>
    <scope>NUCLEOTIDE SEQUENCE [LARGE SCALE GENOMIC DNA]</scope>
    <source>
        <strain evidence="1 2">A4</strain>
    </source>
</reference>
<gene>
    <name evidence="1" type="ORF">RhiirA4_420081</name>
</gene>
<dbReference type="VEuPathDB" id="FungiDB:RhiirA1_457307"/>
<dbReference type="EMBL" id="LLXI01000405">
    <property type="protein sequence ID" value="PKY45735.1"/>
    <property type="molecule type" value="Genomic_DNA"/>
</dbReference>